<dbReference type="SUPFAM" id="SSF56529">
    <property type="entry name" value="FAH"/>
    <property type="match status" value="1"/>
</dbReference>
<dbReference type="GO" id="GO:0016787">
    <property type="term" value="F:hydrolase activity"/>
    <property type="evidence" value="ECO:0007669"/>
    <property type="project" value="UniProtKB-KW"/>
</dbReference>
<dbReference type="InterPro" id="IPR036663">
    <property type="entry name" value="Fumarylacetoacetase_C_sf"/>
</dbReference>
<dbReference type="KEGG" id="pnd:Pla175_38680"/>
<evidence type="ECO:0000256" key="1">
    <source>
        <dbReference type="ARBA" id="ARBA00010211"/>
    </source>
</evidence>
<dbReference type="Proteomes" id="UP000317429">
    <property type="component" value="Chromosome"/>
</dbReference>
<dbReference type="AlphaFoldDB" id="A0A518DG48"/>
<dbReference type="EMBL" id="CP036291">
    <property type="protein sequence ID" value="QDU90463.1"/>
    <property type="molecule type" value="Genomic_DNA"/>
</dbReference>
<keyword evidence="4" id="KW-0378">Hydrolase</keyword>
<evidence type="ECO:0000313" key="4">
    <source>
        <dbReference type="EMBL" id="QDU90463.1"/>
    </source>
</evidence>
<proteinExistence type="inferred from homology"/>
<name>A0A518DG48_9BACT</name>
<organism evidence="4 5">
    <name type="scientific">Pirellulimonas nuda</name>
    <dbReference type="NCBI Taxonomy" id="2528009"/>
    <lineage>
        <taxon>Bacteria</taxon>
        <taxon>Pseudomonadati</taxon>
        <taxon>Planctomycetota</taxon>
        <taxon>Planctomycetia</taxon>
        <taxon>Pirellulales</taxon>
        <taxon>Lacipirellulaceae</taxon>
        <taxon>Pirellulimonas</taxon>
    </lineage>
</organism>
<sequence>MLLYQTKSGPLLRSGDDLYSLNEDWETLVNDPRLPETLRRATGSSNRLSGSTHSISSPLAPIGDSQEVWAAGVTYFRSRTARMEESQEAGGGDVYDRVYAAPRPEIFFKATPHRVVGPGQPMTLRADSKWIVPEPELVLVIARDGTIVGYTVGNDLSCRDLEGENPLYLPQAKTFDRCAALGPAVLVPEEGPIDPASKVRLVIRRGGATAFEGETTLSQMKRSHEELVGFLFRHNAHPHGVLLMTGTGVVPPNDFCLARGDVVEISIDGIGTISNPME</sequence>
<dbReference type="OrthoDB" id="9779415at2"/>
<dbReference type="Pfam" id="PF01557">
    <property type="entry name" value="FAA_hydrolase"/>
    <property type="match status" value="1"/>
</dbReference>
<evidence type="ECO:0000256" key="2">
    <source>
        <dbReference type="ARBA" id="ARBA00022723"/>
    </source>
</evidence>
<dbReference type="InterPro" id="IPR011234">
    <property type="entry name" value="Fumarylacetoacetase-like_C"/>
</dbReference>
<dbReference type="GO" id="GO:0044281">
    <property type="term" value="P:small molecule metabolic process"/>
    <property type="evidence" value="ECO:0007669"/>
    <property type="project" value="UniProtKB-ARBA"/>
</dbReference>
<protein>
    <submittedName>
        <fullName evidence="4">Fumarylacetoacetate (FAA) hydrolase family protein</fullName>
    </submittedName>
</protein>
<dbReference type="PANTHER" id="PTHR42796">
    <property type="entry name" value="FUMARYLACETOACETATE HYDROLASE DOMAIN-CONTAINING PROTEIN 2A-RELATED"/>
    <property type="match status" value="1"/>
</dbReference>
<keyword evidence="2" id="KW-0479">Metal-binding</keyword>
<evidence type="ECO:0000313" key="5">
    <source>
        <dbReference type="Proteomes" id="UP000317429"/>
    </source>
</evidence>
<keyword evidence="5" id="KW-1185">Reference proteome</keyword>
<accession>A0A518DG48</accession>
<feature type="domain" description="Fumarylacetoacetase-like C-terminal" evidence="3">
    <location>
        <begin position="99"/>
        <end position="276"/>
    </location>
</feature>
<dbReference type="Gene3D" id="3.90.850.10">
    <property type="entry name" value="Fumarylacetoacetase-like, C-terminal domain"/>
    <property type="match status" value="1"/>
</dbReference>
<reference evidence="4 5" key="1">
    <citation type="submission" date="2019-02" db="EMBL/GenBank/DDBJ databases">
        <title>Deep-cultivation of Planctomycetes and their phenomic and genomic characterization uncovers novel biology.</title>
        <authorList>
            <person name="Wiegand S."/>
            <person name="Jogler M."/>
            <person name="Boedeker C."/>
            <person name="Pinto D."/>
            <person name="Vollmers J."/>
            <person name="Rivas-Marin E."/>
            <person name="Kohn T."/>
            <person name="Peeters S.H."/>
            <person name="Heuer A."/>
            <person name="Rast P."/>
            <person name="Oberbeckmann S."/>
            <person name="Bunk B."/>
            <person name="Jeske O."/>
            <person name="Meyerdierks A."/>
            <person name="Storesund J.E."/>
            <person name="Kallscheuer N."/>
            <person name="Luecker S."/>
            <person name="Lage O.M."/>
            <person name="Pohl T."/>
            <person name="Merkel B.J."/>
            <person name="Hornburger P."/>
            <person name="Mueller R.-W."/>
            <person name="Bruemmer F."/>
            <person name="Labrenz M."/>
            <person name="Spormann A.M."/>
            <person name="Op den Camp H."/>
            <person name="Overmann J."/>
            <person name="Amann R."/>
            <person name="Jetten M.S.M."/>
            <person name="Mascher T."/>
            <person name="Medema M.H."/>
            <person name="Devos D.P."/>
            <person name="Kaster A.-K."/>
            <person name="Ovreas L."/>
            <person name="Rohde M."/>
            <person name="Galperin M.Y."/>
            <person name="Jogler C."/>
        </authorList>
    </citation>
    <scope>NUCLEOTIDE SEQUENCE [LARGE SCALE GENOMIC DNA]</scope>
    <source>
        <strain evidence="4 5">Pla175</strain>
    </source>
</reference>
<comment type="similarity">
    <text evidence="1">Belongs to the FAH family.</text>
</comment>
<dbReference type="GO" id="GO:0046872">
    <property type="term" value="F:metal ion binding"/>
    <property type="evidence" value="ECO:0007669"/>
    <property type="project" value="UniProtKB-KW"/>
</dbReference>
<dbReference type="InterPro" id="IPR051121">
    <property type="entry name" value="FAH"/>
</dbReference>
<dbReference type="PANTHER" id="PTHR42796:SF7">
    <property type="entry name" value="2-DEHYDRO-3-DEOXY-D-ARABINONATE DEHYDRATASE"/>
    <property type="match status" value="1"/>
</dbReference>
<gene>
    <name evidence="4" type="ORF">Pla175_38680</name>
</gene>
<evidence type="ECO:0000259" key="3">
    <source>
        <dbReference type="Pfam" id="PF01557"/>
    </source>
</evidence>